<dbReference type="GO" id="GO:0016788">
    <property type="term" value="F:hydrolase activity, acting on ester bonds"/>
    <property type="evidence" value="ECO:0007669"/>
    <property type="project" value="UniProtKB-ARBA"/>
</dbReference>
<gene>
    <name evidence="1" type="ORF">FIV34_14720</name>
</gene>
<accession>A0A4Y5Z4R6</accession>
<organism evidence="1 2">
    <name type="scientific">Luteibacter pinisoli</name>
    <dbReference type="NCBI Taxonomy" id="2589080"/>
    <lineage>
        <taxon>Bacteria</taxon>
        <taxon>Pseudomonadati</taxon>
        <taxon>Pseudomonadota</taxon>
        <taxon>Gammaproteobacteria</taxon>
        <taxon>Lysobacterales</taxon>
        <taxon>Rhodanobacteraceae</taxon>
        <taxon>Luteibacter</taxon>
    </lineage>
</organism>
<keyword evidence="2" id="KW-1185">Reference proteome</keyword>
<dbReference type="InterPro" id="IPR036514">
    <property type="entry name" value="SGNH_hydro_sf"/>
</dbReference>
<dbReference type="SUPFAM" id="SSF52266">
    <property type="entry name" value="SGNH hydrolase"/>
    <property type="match status" value="1"/>
</dbReference>
<sequence>MGQGCFDGDEFRATERASKALAEKAKAGGARVFYLGTYQPNPAIAPVLVAGERRIATLMGARDIEIGQTWSGLRQADPKTAWLHSDGQHPGHATTALMAIRVWQAVSGERVSKAPCVGGELYYHAPSEDGFFHVDRQATPVTCLVAPSVAEGFAKLP</sequence>
<dbReference type="Proteomes" id="UP000316093">
    <property type="component" value="Chromosome"/>
</dbReference>
<dbReference type="EMBL" id="CP041046">
    <property type="protein sequence ID" value="QDE40372.1"/>
    <property type="molecule type" value="Genomic_DNA"/>
</dbReference>
<dbReference type="OrthoDB" id="9792428at2"/>
<dbReference type="KEGG" id="lpy:FIV34_14720"/>
<dbReference type="Gene3D" id="3.40.50.1110">
    <property type="entry name" value="SGNH hydrolase"/>
    <property type="match status" value="1"/>
</dbReference>
<dbReference type="RefSeq" id="WP_139984019.1">
    <property type="nucleotide sequence ID" value="NZ_CP041046.1"/>
</dbReference>
<evidence type="ECO:0000313" key="1">
    <source>
        <dbReference type="EMBL" id="QDE40372.1"/>
    </source>
</evidence>
<proteinExistence type="predicted"/>
<protein>
    <recommendedName>
        <fullName evidence="3">SGNH/GDSL hydrolase family protein</fullName>
    </recommendedName>
</protein>
<evidence type="ECO:0000313" key="2">
    <source>
        <dbReference type="Proteomes" id="UP000316093"/>
    </source>
</evidence>
<dbReference type="AlphaFoldDB" id="A0A4Y5Z4R6"/>
<name>A0A4Y5Z4R6_9GAMM</name>
<reference evidence="1 2" key="1">
    <citation type="submission" date="2019-06" db="EMBL/GenBank/DDBJ databases">
        <title>A complete genome sequence for Luteibacter pinisoli MAH-14.</title>
        <authorList>
            <person name="Baltrus D.A."/>
        </authorList>
    </citation>
    <scope>NUCLEOTIDE SEQUENCE [LARGE SCALE GENOMIC DNA]</scope>
    <source>
        <strain evidence="1 2">MAH-14</strain>
    </source>
</reference>
<evidence type="ECO:0008006" key="3">
    <source>
        <dbReference type="Google" id="ProtNLM"/>
    </source>
</evidence>